<name>A0A2A2HP16_9EURY</name>
<feature type="region of interest" description="Disordered" evidence="1">
    <location>
        <begin position="49"/>
        <end position="135"/>
    </location>
</feature>
<dbReference type="EMBL" id="LMVP01000525">
    <property type="protein sequence ID" value="PAV11229.1"/>
    <property type="molecule type" value="Genomic_DNA"/>
</dbReference>
<gene>
    <name evidence="2" type="ORF">ASJ81_10990</name>
</gene>
<feature type="compositionally biased region" description="Polar residues" evidence="1">
    <location>
        <begin position="49"/>
        <end position="85"/>
    </location>
</feature>
<keyword evidence="3" id="KW-1185">Reference proteome</keyword>
<protein>
    <submittedName>
        <fullName evidence="2">Uncharacterized protein</fullName>
    </submittedName>
</protein>
<evidence type="ECO:0000313" key="2">
    <source>
        <dbReference type="EMBL" id="PAV11229.1"/>
    </source>
</evidence>
<proteinExistence type="predicted"/>
<reference evidence="2 3" key="1">
    <citation type="journal article" date="2017" name="BMC Genomics">
        <title>Genomic analysis of methanogenic archaea reveals a shift towards energy conservation.</title>
        <authorList>
            <person name="Gilmore S.P."/>
            <person name="Henske J.K."/>
            <person name="Sexton J.A."/>
            <person name="Solomon K.V."/>
            <person name="Seppala S."/>
            <person name="Yoo J.I."/>
            <person name="Huyett L.M."/>
            <person name="Pressman A."/>
            <person name="Cogan J.Z."/>
            <person name="Kivenson V."/>
            <person name="Peng X."/>
            <person name="Tan Y."/>
            <person name="Valentine D.L."/>
            <person name="O'Malley M.A."/>
        </authorList>
    </citation>
    <scope>NUCLEOTIDE SEQUENCE [LARGE SCALE GENOMIC DNA]</scope>
    <source>
        <strain evidence="2 3">MC-15</strain>
    </source>
</reference>
<evidence type="ECO:0000313" key="3">
    <source>
        <dbReference type="Proteomes" id="UP000218164"/>
    </source>
</evidence>
<evidence type="ECO:0000256" key="1">
    <source>
        <dbReference type="SAM" id="MobiDB-lite"/>
    </source>
</evidence>
<organism evidence="2 3">
    <name type="scientific">Methanosarcina spelaei</name>
    <dbReference type="NCBI Taxonomy" id="1036679"/>
    <lineage>
        <taxon>Archaea</taxon>
        <taxon>Methanobacteriati</taxon>
        <taxon>Methanobacteriota</taxon>
        <taxon>Stenosarchaea group</taxon>
        <taxon>Methanomicrobia</taxon>
        <taxon>Methanosarcinales</taxon>
        <taxon>Methanosarcinaceae</taxon>
        <taxon>Methanosarcina</taxon>
    </lineage>
</organism>
<accession>A0A2A2HP16</accession>
<dbReference type="AlphaFoldDB" id="A0A2A2HP16"/>
<sequence length="187" mass="20283">MAGLLILSKAGLEPVFLSFNISKNNGTDFPPFRVQLEIREDINSQTQDLRNENTSKMQLPVSSFPGNGSSNRFSVNPVERTQNSSHKPKDLVKETNNSSEVGNEVAGSSAGAGNDAARNESTGNGTLENQNVENQNVENQNIETGIPKNESNGYGIPENKSLEDDILENKSTGNKVLENEDMCKNAL</sequence>
<comment type="caution">
    <text evidence="2">The sequence shown here is derived from an EMBL/GenBank/DDBJ whole genome shotgun (WGS) entry which is preliminary data.</text>
</comment>
<dbReference type="Proteomes" id="UP000218164">
    <property type="component" value="Unassembled WGS sequence"/>
</dbReference>